<evidence type="ECO:0000259" key="4">
    <source>
        <dbReference type="Pfam" id="PF08545"/>
    </source>
</evidence>
<feature type="domain" description="Beta-ketoacyl-[acyl-carrier-protein] synthase III C-terminal" evidence="3">
    <location>
        <begin position="254"/>
        <end position="343"/>
    </location>
</feature>
<dbReference type="Gene3D" id="3.40.47.10">
    <property type="match status" value="1"/>
</dbReference>
<dbReference type="Pfam" id="PF08545">
    <property type="entry name" value="ACP_syn_III"/>
    <property type="match status" value="1"/>
</dbReference>
<keyword evidence="1" id="KW-0808">Transferase</keyword>
<dbReference type="PANTHER" id="PTHR34069">
    <property type="entry name" value="3-OXOACYL-[ACYL-CARRIER-PROTEIN] SYNTHASE 3"/>
    <property type="match status" value="1"/>
</dbReference>
<name>A0A1M5MSE9_9FLAO</name>
<dbReference type="AlphaFoldDB" id="A0A1M5MSE9"/>
<reference evidence="6" key="1">
    <citation type="submission" date="2016-11" db="EMBL/GenBank/DDBJ databases">
        <authorList>
            <person name="Varghese N."/>
            <person name="Submissions S."/>
        </authorList>
    </citation>
    <scope>NUCLEOTIDE SEQUENCE [LARGE SCALE GENOMIC DNA]</scope>
    <source>
        <strain evidence="6">YR203</strain>
    </source>
</reference>
<evidence type="ECO:0000259" key="3">
    <source>
        <dbReference type="Pfam" id="PF08541"/>
    </source>
</evidence>
<evidence type="ECO:0000256" key="1">
    <source>
        <dbReference type="ARBA" id="ARBA00022679"/>
    </source>
</evidence>
<dbReference type="InterPro" id="IPR016039">
    <property type="entry name" value="Thiolase-like"/>
</dbReference>
<dbReference type="Pfam" id="PF08541">
    <property type="entry name" value="ACP_syn_III_C"/>
    <property type="match status" value="1"/>
</dbReference>
<dbReference type="EMBL" id="FQVE01000008">
    <property type="protein sequence ID" value="SHG79839.1"/>
    <property type="molecule type" value="Genomic_DNA"/>
</dbReference>
<dbReference type="RefSeq" id="WP_073175572.1">
    <property type="nucleotide sequence ID" value="NZ_FQVE01000008.1"/>
</dbReference>
<feature type="domain" description="Beta-ketoacyl-[acyl-carrier-protein] synthase III N-terminal" evidence="4">
    <location>
        <begin position="116"/>
        <end position="183"/>
    </location>
</feature>
<sequence length="355" mass="39286">MKIQTSYKKISGILTVLPSNVVKFEDEMHHYSFSEAKSLKLKMAMGFNTKRIVESEDITSYDLVVKGLDYLVENNLLNKSEIDAVLFVSQSPEYIMPPTSNLLHQYLDLPNHVLCMDINQGCAGFIIGLQQAFMLLDNPSINKVLLCNADVLSPKVSKLDRNSNPLIGDAAAITIVEKDTDDRPIYGEILMDGKGAMALNIPAGGARLPITQETGELYEDSFGNKRSKNHLVMQGDNVFNFVQTNVPEQVGRILAEAGKTADEIDYFLFHQPNKFMLQKLADKIGVSRDKLPSNVVENHGNSSGVTIPVATAFNLGERLEKERMDICFSGFGVGLTWGTIVMNIGNMNFCKQIEA</sequence>
<evidence type="ECO:0000313" key="6">
    <source>
        <dbReference type="Proteomes" id="UP000184108"/>
    </source>
</evidence>
<keyword evidence="2" id="KW-0012">Acyltransferase</keyword>
<dbReference type="GO" id="GO:0044550">
    <property type="term" value="P:secondary metabolite biosynthetic process"/>
    <property type="evidence" value="ECO:0007669"/>
    <property type="project" value="TreeGrafter"/>
</dbReference>
<evidence type="ECO:0000256" key="2">
    <source>
        <dbReference type="ARBA" id="ARBA00023315"/>
    </source>
</evidence>
<dbReference type="InterPro" id="IPR013747">
    <property type="entry name" value="ACP_syn_III_C"/>
</dbReference>
<protein>
    <submittedName>
        <fullName evidence="5">3-oxoacyl-[acyl-carrier-protein] synthase-3</fullName>
    </submittedName>
</protein>
<organism evidence="5 6">
    <name type="scientific">Chryseobacterium vrystaatense</name>
    <dbReference type="NCBI Taxonomy" id="307480"/>
    <lineage>
        <taxon>Bacteria</taxon>
        <taxon>Pseudomonadati</taxon>
        <taxon>Bacteroidota</taxon>
        <taxon>Flavobacteriia</taxon>
        <taxon>Flavobacteriales</taxon>
        <taxon>Weeksellaceae</taxon>
        <taxon>Chryseobacterium group</taxon>
        <taxon>Chryseobacterium</taxon>
    </lineage>
</organism>
<gene>
    <name evidence="5" type="ORF">SAMN02787073_4832</name>
</gene>
<dbReference type="SUPFAM" id="SSF53901">
    <property type="entry name" value="Thiolase-like"/>
    <property type="match status" value="1"/>
</dbReference>
<dbReference type="InterPro" id="IPR013751">
    <property type="entry name" value="ACP_syn_III_N"/>
</dbReference>
<dbReference type="Proteomes" id="UP000184108">
    <property type="component" value="Unassembled WGS sequence"/>
</dbReference>
<dbReference type="CDD" id="cd00830">
    <property type="entry name" value="KAS_III"/>
    <property type="match status" value="1"/>
</dbReference>
<dbReference type="PANTHER" id="PTHR34069:SF2">
    <property type="entry name" value="BETA-KETOACYL-[ACYL-CARRIER-PROTEIN] SYNTHASE III"/>
    <property type="match status" value="1"/>
</dbReference>
<dbReference type="GO" id="GO:0006633">
    <property type="term" value="P:fatty acid biosynthetic process"/>
    <property type="evidence" value="ECO:0007669"/>
    <property type="project" value="InterPro"/>
</dbReference>
<proteinExistence type="predicted"/>
<accession>A0A1M5MSE9</accession>
<dbReference type="GO" id="GO:0004315">
    <property type="term" value="F:3-oxoacyl-[acyl-carrier-protein] synthase activity"/>
    <property type="evidence" value="ECO:0007669"/>
    <property type="project" value="InterPro"/>
</dbReference>
<evidence type="ECO:0000313" key="5">
    <source>
        <dbReference type="EMBL" id="SHG79839.1"/>
    </source>
</evidence>